<dbReference type="InterPro" id="IPR010218">
    <property type="entry name" value="NADH_DH_suC"/>
</dbReference>
<dbReference type="InterPro" id="IPR020396">
    <property type="entry name" value="NADH_UbQ_OxRdtase_CS"/>
</dbReference>
<dbReference type="RefSeq" id="WP_127609106.1">
    <property type="nucleotide sequence ID" value="NZ_JARTHJ010000079.1"/>
</dbReference>
<dbReference type="Gene3D" id="3.30.460.80">
    <property type="entry name" value="NADH:ubiquinone oxidoreductase, 30kDa subunit"/>
    <property type="match status" value="1"/>
</dbReference>
<feature type="compositionally biased region" description="Basic and acidic residues" evidence="6">
    <location>
        <begin position="95"/>
        <end position="127"/>
    </location>
</feature>
<dbReference type="SUPFAM" id="SSF143243">
    <property type="entry name" value="Nqo5-like"/>
    <property type="match status" value="1"/>
</dbReference>
<comment type="subcellular location">
    <subcellularLocation>
        <location evidence="3">Cell membrane</location>
        <topology evidence="3">Peripheral membrane protein</topology>
        <orientation evidence="3">Cytoplasmic side</orientation>
    </subcellularLocation>
</comment>
<dbReference type="PROSITE" id="PS00542">
    <property type="entry name" value="COMPLEX1_30K"/>
    <property type="match status" value="1"/>
</dbReference>
<dbReference type="GO" id="GO:0005886">
    <property type="term" value="C:plasma membrane"/>
    <property type="evidence" value="ECO:0007669"/>
    <property type="project" value="UniProtKB-SubCell"/>
</dbReference>
<evidence type="ECO:0000256" key="1">
    <source>
        <dbReference type="ARBA" id="ARBA00007569"/>
    </source>
</evidence>
<dbReference type="HAMAP" id="MF_01357">
    <property type="entry name" value="NDH1_NuoC"/>
    <property type="match status" value="1"/>
</dbReference>
<evidence type="ECO:0000256" key="2">
    <source>
        <dbReference type="ARBA" id="ARBA00022448"/>
    </source>
</evidence>
<evidence type="ECO:0000259" key="7">
    <source>
        <dbReference type="Pfam" id="PF00329"/>
    </source>
</evidence>
<dbReference type="GO" id="GO:0008137">
    <property type="term" value="F:NADH dehydrogenase (ubiquinone) activity"/>
    <property type="evidence" value="ECO:0007669"/>
    <property type="project" value="InterPro"/>
</dbReference>
<sequence length="297" mass="32275">MSEDQKRDRPEAAGTGMSGEPQKVEGAEITKTGGAGEPPGGYAGANPPAAEQAEAEKAASTDADKEAKIKAAAEARAARAAERAAKAAEAGDAPEAEKAAPTDEEKEAKAKAAAEARAARARERAAKTEAAAPDAPKEPSPNQPLLDRFVAILKENFGEVVEEAFINEKGGHLPYVVLKGEVWPEAAHLLKNHMELKLNYLRNLSGVDMETHMEVAYHLISLETKREYCVKIKTNRETPSIPSVTPVWPTANWNEREAYDLFGIDFPGHPDLRRIMMADDWVGYPLRKDYEPLDPEV</sequence>
<keyword evidence="3 4" id="KW-1278">Translocase</keyword>
<comment type="catalytic activity">
    <reaction evidence="3 5">
        <text>a quinone + NADH + 5 H(+)(in) = a quinol + NAD(+) + 4 H(+)(out)</text>
        <dbReference type="Rhea" id="RHEA:57888"/>
        <dbReference type="ChEBI" id="CHEBI:15378"/>
        <dbReference type="ChEBI" id="CHEBI:24646"/>
        <dbReference type="ChEBI" id="CHEBI:57540"/>
        <dbReference type="ChEBI" id="CHEBI:57945"/>
        <dbReference type="ChEBI" id="CHEBI:132124"/>
    </reaction>
</comment>
<protein>
    <recommendedName>
        <fullName evidence="3">NADH-quinone oxidoreductase subunit C</fullName>
        <ecNumber evidence="3">7.1.1.-</ecNumber>
    </recommendedName>
    <alternativeName>
        <fullName evidence="3">NADH dehydrogenase I subunit C</fullName>
    </alternativeName>
    <alternativeName>
        <fullName evidence="3">NDH-1 subunit C</fullName>
    </alternativeName>
</protein>
<accession>A0A7X3CUS0</accession>
<feature type="domain" description="NADH:ubiquinone oxidoreductase 30kDa subunit" evidence="7">
    <location>
        <begin position="178"/>
        <end position="291"/>
    </location>
</feature>
<evidence type="ECO:0000313" key="8">
    <source>
        <dbReference type="EMBL" id="MUG72429.1"/>
    </source>
</evidence>
<dbReference type="NCBIfam" id="TIGR01961">
    <property type="entry name" value="NuoC_fam"/>
    <property type="match status" value="1"/>
</dbReference>
<gene>
    <name evidence="3" type="primary">nuoC</name>
    <name evidence="8" type="ORF">GNP93_17315</name>
</gene>
<comment type="subunit">
    <text evidence="3">NDH-1 is composed of 14 different subunits. Subunits NuoB, C, D, E, F, and G constitute the peripheral sector of the complex.</text>
</comment>
<name>A0A7X3CUS0_9BACL</name>
<dbReference type="GO" id="GO:0050136">
    <property type="term" value="F:NADH dehydrogenase (quinone) (non-electrogenic) activity"/>
    <property type="evidence" value="ECO:0007669"/>
    <property type="project" value="UniProtKB-UniRule"/>
</dbReference>
<dbReference type="InterPro" id="IPR037232">
    <property type="entry name" value="NADH_quin_OxRdtase_su_C/D-like"/>
</dbReference>
<keyword evidence="3" id="KW-1003">Cell membrane</keyword>
<evidence type="ECO:0000256" key="5">
    <source>
        <dbReference type="RuleBase" id="RU003582"/>
    </source>
</evidence>
<keyword evidence="3" id="KW-0472">Membrane</keyword>
<feature type="compositionally biased region" description="Gly residues" evidence="6">
    <location>
        <begin position="33"/>
        <end position="43"/>
    </location>
</feature>
<evidence type="ECO:0000313" key="9">
    <source>
        <dbReference type="Proteomes" id="UP000450917"/>
    </source>
</evidence>
<dbReference type="EMBL" id="WNZX01000015">
    <property type="protein sequence ID" value="MUG72429.1"/>
    <property type="molecule type" value="Genomic_DNA"/>
</dbReference>
<comment type="caution">
    <text evidence="8">The sequence shown here is derived from an EMBL/GenBank/DDBJ whole genome shotgun (WGS) entry which is preliminary data.</text>
</comment>
<comment type="similarity">
    <text evidence="1 3 4">Belongs to the complex I 30 kDa subunit family.</text>
</comment>
<evidence type="ECO:0000256" key="6">
    <source>
        <dbReference type="SAM" id="MobiDB-lite"/>
    </source>
</evidence>
<dbReference type="InterPro" id="IPR001268">
    <property type="entry name" value="NADH_UbQ_OxRdtase_30kDa_su"/>
</dbReference>
<feature type="region of interest" description="Disordered" evidence="6">
    <location>
        <begin position="1"/>
        <end position="143"/>
    </location>
</feature>
<dbReference type="PANTHER" id="PTHR10884:SF14">
    <property type="entry name" value="NADH DEHYDROGENASE [UBIQUINONE] IRON-SULFUR PROTEIN 3, MITOCHONDRIAL"/>
    <property type="match status" value="1"/>
</dbReference>
<reference evidence="8 9" key="1">
    <citation type="submission" date="2019-11" db="EMBL/GenBank/DDBJ databases">
        <title>Draft genome sequences of five Paenibacillus species of dairy origin.</title>
        <authorList>
            <person name="Olajide A.M."/>
            <person name="Chen S."/>
            <person name="Lapointe G."/>
        </authorList>
    </citation>
    <scope>NUCLEOTIDE SEQUENCE [LARGE SCALE GENOMIC DNA]</scope>
    <source>
        <strain evidence="8 9">2CS3</strain>
    </source>
</reference>
<dbReference type="Pfam" id="PF00329">
    <property type="entry name" value="Complex1_30kDa"/>
    <property type="match status" value="1"/>
</dbReference>
<keyword evidence="3 4" id="KW-0520">NAD</keyword>
<evidence type="ECO:0000256" key="4">
    <source>
        <dbReference type="RuleBase" id="RU003456"/>
    </source>
</evidence>
<keyword evidence="3 5" id="KW-0874">Quinone</keyword>
<dbReference type="EC" id="7.1.1.-" evidence="3"/>
<comment type="function">
    <text evidence="3">NDH-1 shuttles electrons from NADH, via FMN and iron-sulfur (Fe-S) centers, to quinones in the respiratory chain. The immediate electron acceptor for the enzyme in this species is believed to be a menaquinone. Couples the redox reaction to proton translocation (for every two electrons transferred, four hydrogen ions are translocated across the cytoplasmic membrane), and thus conserves the redox energy in a proton gradient.</text>
</comment>
<feature type="compositionally biased region" description="Basic and acidic residues" evidence="6">
    <location>
        <begin position="54"/>
        <end position="86"/>
    </location>
</feature>
<feature type="compositionally biased region" description="Basic and acidic residues" evidence="6">
    <location>
        <begin position="1"/>
        <end position="11"/>
    </location>
</feature>
<keyword evidence="2 3" id="KW-0813">Transport</keyword>
<organism evidence="8 9">
    <name type="scientific">Paenibacillus validus</name>
    <dbReference type="NCBI Taxonomy" id="44253"/>
    <lineage>
        <taxon>Bacteria</taxon>
        <taxon>Bacillati</taxon>
        <taxon>Bacillota</taxon>
        <taxon>Bacilli</taxon>
        <taxon>Bacillales</taxon>
        <taxon>Paenibacillaceae</taxon>
        <taxon>Paenibacillus</taxon>
    </lineage>
</organism>
<dbReference type="PANTHER" id="PTHR10884">
    <property type="entry name" value="NADH DEHYDROGENASE UBIQUINONE IRON-SULFUR PROTEIN 3"/>
    <property type="match status" value="1"/>
</dbReference>
<dbReference type="Proteomes" id="UP000450917">
    <property type="component" value="Unassembled WGS sequence"/>
</dbReference>
<proteinExistence type="inferred from homology"/>
<evidence type="ECO:0000256" key="3">
    <source>
        <dbReference type="HAMAP-Rule" id="MF_01357"/>
    </source>
</evidence>
<dbReference type="GO" id="GO:0048038">
    <property type="term" value="F:quinone binding"/>
    <property type="evidence" value="ECO:0007669"/>
    <property type="project" value="UniProtKB-KW"/>
</dbReference>
<dbReference type="AlphaFoldDB" id="A0A7X3CUS0"/>
<keyword evidence="9" id="KW-1185">Reference proteome</keyword>